<feature type="transmembrane region" description="Helical" evidence="6">
    <location>
        <begin position="386"/>
        <end position="408"/>
    </location>
</feature>
<dbReference type="PANTHER" id="PTHR11206">
    <property type="entry name" value="MULTIDRUG RESISTANCE PROTEIN"/>
    <property type="match status" value="1"/>
</dbReference>
<proteinExistence type="inferred from homology"/>
<feature type="transmembrane region" description="Helical" evidence="6">
    <location>
        <begin position="342"/>
        <end position="366"/>
    </location>
</feature>
<dbReference type="GO" id="GO:0016020">
    <property type="term" value="C:membrane"/>
    <property type="evidence" value="ECO:0007669"/>
    <property type="project" value="UniProtKB-SubCell"/>
</dbReference>
<feature type="transmembrane region" description="Helical" evidence="6">
    <location>
        <begin position="220"/>
        <end position="244"/>
    </location>
</feature>
<evidence type="ECO:0000256" key="7">
    <source>
        <dbReference type="SAM" id="MobiDB-lite"/>
    </source>
</evidence>
<reference evidence="8" key="1">
    <citation type="submission" date="2023-10" db="EMBL/GenBank/DDBJ databases">
        <authorList>
            <person name="Domelevo Entfellner J.-B."/>
        </authorList>
    </citation>
    <scope>NUCLEOTIDE SEQUENCE</scope>
</reference>
<evidence type="ECO:0000256" key="2">
    <source>
        <dbReference type="ARBA" id="ARBA00010199"/>
    </source>
</evidence>
<keyword evidence="9" id="KW-1185">Reference proteome</keyword>
<keyword evidence="3 6" id="KW-0812">Transmembrane</keyword>
<name>A0AA86S8A7_9FABA</name>
<dbReference type="Gramene" id="rna-AYBTSS11_LOCUS5203">
    <property type="protein sequence ID" value="CAJ1931348.1"/>
    <property type="gene ID" value="gene-AYBTSS11_LOCUS5203"/>
</dbReference>
<feature type="transmembrane region" description="Helical" evidence="6">
    <location>
        <begin position="265"/>
        <end position="282"/>
    </location>
</feature>
<feature type="transmembrane region" description="Helical" evidence="6">
    <location>
        <begin position="127"/>
        <end position="144"/>
    </location>
</feature>
<protein>
    <recommendedName>
        <fullName evidence="6">Protein DETOXIFICATION</fullName>
    </recommendedName>
    <alternativeName>
        <fullName evidence="6">Multidrug and toxic compound extrusion protein</fullName>
    </alternativeName>
</protein>
<keyword evidence="5 6" id="KW-0472">Membrane</keyword>
<keyword evidence="4 6" id="KW-1133">Transmembrane helix</keyword>
<evidence type="ECO:0000256" key="6">
    <source>
        <dbReference type="RuleBase" id="RU004914"/>
    </source>
</evidence>
<organism evidence="8 9">
    <name type="scientific">Sphenostylis stenocarpa</name>
    <dbReference type="NCBI Taxonomy" id="92480"/>
    <lineage>
        <taxon>Eukaryota</taxon>
        <taxon>Viridiplantae</taxon>
        <taxon>Streptophyta</taxon>
        <taxon>Embryophyta</taxon>
        <taxon>Tracheophyta</taxon>
        <taxon>Spermatophyta</taxon>
        <taxon>Magnoliopsida</taxon>
        <taxon>eudicotyledons</taxon>
        <taxon>Gunneridae</taxon>
        <taxon>Pentapetalae</taxon>
        <taxon>rosids</taxon>
        <taxon>fabids</taxon>
        <taxon>Fabales</taxon>
        <taxon>Fabaceae</taxon>
        <taxon>Papilionoideae</taxon>
        <taxon>50 kb inversion clade</taxon>
        <taxon>NPAAA clade</taxon>
        <taxon>indigoferoid/millettioid clade</taxon>
        <taxon>Phaseoleae</taxon>
        <taxon>Sphenostylis</taxon>
    </lineage>
</organism>
<dbReference type="AlphaFoldDB" id="A0AA86S8A7"/>
<evidence type="ECO:0000313" key="9">
    <source>
        <dbReference type="Proteomes" id="UP001189624"/>
    </source>
</evidence>
<comment type="similarity">
    <text evidence="2 6">Belongs to the multi antimicrobial extrusion (MATE) (TC 2.A.66.1) family.</text>
</comment>
<dbReference type="CDD" id="cd13132">
    <property type="entry name" value="MATE_eukaryotic"/>
    <property type="match status" value="1"/>
</dbReference>
<accession>A0AA86S8A7</accession>
<dbReference type="GO" id="GO:0042910">
    <property type="term" value="F:xenobiotic transmembrane transporter activity"/>
    <property type="evidence" value="ECO:0007669"/>
    <property type="project" value="InterPro"/>
</dbReference>
<feature type="transmembrane region" description="Helical" evidence="6">
    <location>
        <begin position="45"/>
        <end position="66"/>
    </location>
</feature>
<evidence type="ECO:0000313" key="8">
    <source>
        <dbReference type="EMBL" id="CAJ1931348.1"/>
    </source>
</evidence>
<feature type="transmembrane region" description="Helical" evidence="6">
    <location>
        <begin position="78"/>
        <end position="106"/>
    </location>
</feature>
<feature type="transmembrane region" description="Helical" evidence="6">
    <location>
        <begin position="445"/>
        <end position="467"/>
    </location>
</feature>
<evidence type="ECO:0000256" key="1">
    <source>
        <dbReference type="ARBA" id="ARBA00004141"/>
    </source>
</evidence>
<dbReference type="NCBIfam" id="TIGR00797">
    <property type="entry name" value="matE"/>
    <property type="match status" value="1"/>
</dbReference>
<dbReference type="EMBL" id="OY731399">
    <property type="protein sequence ID" value="CAJ1931348.1"/>
    <property type="molecule type" value="Genomic_DNA"/>
</dbReference>
<dbReference type="Pfam" id="PF01554">
    <property type="entry name" value="MatE"/>
    <property type="match status" value="2"/>
</dbReference>
<dbReference type="GO" id="GO:1990961">
    <property type="term" value="P:xenobiotic detoxification by transmembrane export across the plasma membrane"/>
    <property type="evidence" value="ECO:0007669"/>
    <property type="project" value="InterPro"/>
</dbReference>
<comment type="subcellular location">
    <subcellularLocation>
        <location evidence="1">Membrane</location>
        <topology evidence="1">Multi-pass membrane protein</topology>
    </subcellularLocation>
</comment>
<dbReference type="Proteomes" id="UP001189624">
    <property type="component" value="Chromosome 2"/>
</dbReference>
<sequence length="493" mass="54438">MPSMEDSPSGEAKLPLLESHPLTDERDDEEDQTLVRRFWFESKKLWHIVGPTIFSRVASYSMLVITQAFAGHLGDLELAAISIANNVVVGFDFGLLLGMASALETLCGQAFGAKKYYMLGVYMQRSWIVLFICCILLLPLYFFASPVLKLLGQPGDLAELSGEVSIWMLPVHFAFAFQFPLQRFLQCQLKTGPIAWVSLVALLVHVFISWLFVFQLQFGVVGAAATINFSWWVFTLGLFGYCVWGGCPHTWAGFSVEAFSGLWEFVKLSAAAGVMLCVENWFYKILIVMTGNLENAEIAVDALSICMTINSLELMIPLAFFAATGVRVANELGAGNGRGAKFATIVSVVTSVIIGLFFWMLILLLHDKFGYIFTNSKPVLDEVNNLSLLLAFTILLNSVQPVLSGVAVGSGWQSYVAYINVGCYYIIGVPLGFFMGWVFNQGVMGIWAGMIFGGTATQTLILSIITMRCDWDKEAEKATLHLAKWADPKQELN</sequence>
<evidence type="ECO:0000256" key="4">
    <source>
        <dbReference type="ARBA" id="ARBA00022989"/>
    </source>
</evidence>
<dbReference type="GO" id="GO:0015297">
    <property type="term" value="F:antiporter activity"/>
    <property type="evidence" value="ECO:0007669"/>
    <property type="project" value="InterPro"/>
</dbReference>
<evidence type="ECO:0000256" key="5">
    <source>
        <dbReference type="ARBA" id="ARBA00023136"/>
    </source>
</evidence>
<gene>
    <name evidence="8" type="ORF">AYBTSS11_LOCUS5203</name>
</gene>
<feature type="transmembrane region" description="Helical" evidence="6">
    <location>
        <begin position="415"/>
        <end position="439"/>
    </location>
</feature>
<evidence type="ECO:0000256" key="3">
    <source>
        <dbReference type="ARBA" id="ARBA00022692"/>
    </source>
</evidence>
<dbReference type="InterPro" id="IPR002528">
    <property type="entry name" value="MATE_fam"/>
</dbReference>
<feature type="transmembrane region" description="Helical" evidence="6">
    <location>
        <begin position="193"/>
        <end position="214"/>
    </location>
</feature>
<dbReference type="InterPro" id="IPR045069">
    <property type="entry name" value="MATE_euk"/>
</dbReference>
<feature type="region of interest" description="Disordered" evidence="7">
    <location>
        <begin position="1"/>
        <end position="28"/>
    </location>
</feature>